<comment type="caution">
    <text evidence="2">The sequence shown here is derived from an EMBL/GenBank/DDBJ whole genome shotgun (WGS) entry which is preliminary data.</text>
</comment>
<dbReference type="PATRIC" id="fig|336566.3.peg.2290"/>
<evidence type="ECO:0000256" key="1">
    <source>
        <dbReference type="SAM" id="MobiDB-lite"/>
    </source>
</evidence>
<organism evidence="2 3">
    <name type="scientific">Stenotrophomonas ginsengisoli</name>
    <dbReference type="NCBI Taxonomy" id="336566"/>
    <lineage>
        <taxon>Bacteria</taxon>
        <taxon>Pseudomonadati</taxon>
        <taxon>Pseudomonadota</taxon>
        <taxon>Gammaproteobacteria</taxon>
        <taxon>Lysobacterales</taxon>
        <taxon>Lysobacteraceae</taxon>
        <taxon>Stenotrophomonas</taxon>
    </lineage>
</organism>
<keyword evidence="3" id="KW-1185">Reference proteome</keyword>
<name>A0A0R0D8G0_9GAMM</name>
<evidence type="ECO:0000313" key="3">
    <source>
        <dbReference type="Proteomes" id="UP000050956"/>
    </source>
</evidence>
<evidence type="ECO:0000313" key="2">
    <source>
        <dbReference type="EMBL" id="KRG74522.1"/>
    </source>
</evidence>
<accession>A0A0R0D8G0</accession>
<dbReference type="AlphaFoldDB" id="A0A0R0D8G0"/>
<protein>
    <submittedName>
        <fullName evidence="2">Uncharacterized protein</fullName>
    </submittedName>
</protein>
<gene>
    <name evidence="2" type="ORF">ABB30_13595</name>
</gene>
<dbReference type="EMBL" id="LDJM01000041">
    <property type="protein sequence ID" value="KRG74522.1"/>
    <property type="molecule type" value="Genomic_DNA"/>
</dbReference>
<dbReference type="STRING" id="336566.ABB30_13595"/>
<sequence length="137" mass="14420">MLGLAACSRPATEEAAANRQPPPAPPAPTSAAVDAAAASALPLKFVAFGNEPFWSVRVDGDALHWSSPENMDGIDFTASTEVLPLQRRYNGQLQGQAVSLTLGAGPCSDGMSDQVHPWRVSWSIYGRVLEGCARVAD</sequence>
<reference evidence="2 3" key="1">
    <citation type="submission" date="2015-05" db="EMBL/GenBank/DDBJ databases">
        <title>Genome sequencing and analysis of members of genus Stenotrophomonas.</title>
        <authorList>
            <person name="Patil P.P."/>
            <person name="Midha S."/>
            <person name="Patil P.B."/>
        </authorList>
    </citation>
    <scope>NUCLEOTIDE SEQUENCE [LARGE SCALE GENOMIC DNA]</scope>
    <source>
        <strain evidence="2 3">DSM 24757</strain>
    </source>
</reference>
<dbReference type="Proteomes" id="UP000050956">
    <property type="component" value="Unassembled WGS sequence"/>
</dbReference>
<proteinExistence type="predicted"/>
<feature type="region of interest" description="Disordered" evidence="1">
    <location>
        <begin position="1"/>
        <end position="31"/>
    </location>
</feature>